<comment type="caution">
    <text evidence="2">The sequence shown here is derived from an EMBL/GenBank/DDBJ whole genome shotgun (WGS) entry which is preliminary data.</text>
</comment>
<dbReference type="InterPro" id="IPR003961">
    <property type="entry name" value="FN3_dom"/>
</dbReference>
<dbReference type="CDD" id="cd00063">
    <property type="entry name" value="FN3"/>
    <property type="match status" value="1"/>
</dbReference>
<dbReference type="InterPro" id="IPR036116">
    <property type="entry name" value="FN3_sf"/>
</dbReference>
<accession>A0ABQ1Z745</accession>
<dbReference type="PROSITE" id="PS51257">
    <property type="entry name" value="PROKAR_LIPOPROTEIN"/>
    <property type="match status" value="1"/>
</dbReference>
<protein>
    <recommendedName>
        <fullName evidence="4">Fibronectin type-III domain-containing protein</fullName>
    </recommendedName>
</protein>
<dbReference type="EMBL" id="BMIA01000005">
    <property type="protein sequence ID" value="GGH52052.1"/>
    <property type="molecule type" value="Genomic_DNA"/>
</dbReference>
<evidence type="ECO:0000256" key="1">
    <source>
        <dbReference type="SAM" id="SignalP"/>
    </source>
</evidence>
<proteinExistence type="predicted"/>
<organism evidence="2 3">
    <name type="scientific">Dyadobacter endophyticus</name>
    <dbReference type="NCBI Taxonomy" id="1749036"/>
    <lineage>
        <taxon>Bacteria</taxon>
        <taxon>Pseudomonadati</taxon>
        <taxon>Bacteroidota</taxon>
        <taxon>Cytophagia</taxon>
        <taxon>Cytophagales</taxon>
        <taxon>Spirosomataceae</taxon>
        <taxon>Dyadobacter</taxon>
    </lineage>
</organism>
<keyword evidence="3" id="KW-1185">Reference proteome</keyword>
<sequence length="275" mass="29700">MKNRLKRYVMLLAAVIFQSCNLFSPVDPLPPAFSKLELVDIRRTELTVSGTIFNPDSKNDRQEKKSGGILEYGLVYGTTSQLDIQKDKVIKIGEKPAQVPISIQNQKITGLAADTRYYVALFARNEGGGIAYSEILEAKTTISPAISATRSSVKITNGPGLAFDLDAGNMISSSDPKGDVILDLFTITGRGTTLSITGAGNLQLKNLGVVDYDKLTYLDLALINDMSPKAVGFVVNTQTANSVIAFKTGEGRLGKWRIESISGNVLTISLATYEK</sequence>
<evidence type="ECO:0000313" key="3">
    <source>
        <dbReference type="Proteomes" id="UP000600214"/>
    </source>
</evidence>
<dbReference type="InterPro" id="IPR013783">
    <property type="entry name" value="Ig-like_fold"/>
</dbReference>
<evidence type="ECO:0008006" key="4">
    <source>
        <dbReference type="Google" id="ProtNLM"/>
    </source>
</evidence>
<keyword evidence="1" id="KW-0732">Signal</keyword>
<evidence type="ECO:0000313" key="2">
    <source>
        <dbReference type="EMBL" id="GGH52052.1"/>
    </source>
</evidence>
<feature type="signal peptide" evidence="1">
    <location>
        <begin position="1"/>
        <end position="24"/>
    </location>
</feature>
<dbReference type="Proteomes" id="UP000600214">
    <property type="component" value="Unassembled WGS sequence"/>
</dbReference>
<dbReference type="SUPFAM" id="SSF49265">
    <property type="entry name" value="Fibronectin type III"/>
    <property type="match status" value="1"/>
</dbReference>
<reference evidence="3" key="1">
    <citation type="journal article" date="2019" name="Int. J. Syst. Evol. Microbiol.">
        <title>The Global Catalogue of Microorganisms (GCM) 10K type strain sequencing project: providing services to taxonomists for standard genome sequencing and annotation.</title>
        <authorList>
            <consortium name="The Broad Institute Genomics Platform"/>
            <consortium name="The Broad Institute Genome Sequencing Center for Infectious Disease"/>
            <person name="Wu L."/>
            <person name="Ma J."/>
        </authorList>
    </citation>
    <scope>NUCLEOTIDE SEQUENCE [LARGE SCALE GENOMIC DNA]</scope>
    <source>
        <strain evidence="3">CGMCC 1.15288</strain>
    </source>
</reference>
<gene>
    <name evidence="2" type="ORF">GCM10007423_56090</name>
</gene>
<feature type="chain" id="PRO_5045985942" description="Fibronectin type-III domain-containing protein" evidence="1">
    <location>
        <begin position="25"/>
        <end position="275"/>
    </location>
</feature>
<dbReference type="Gene3D" id="2.60.40.10">
    <property type="entry name" value="Immunoglobulins"/>
    <property type="match status" value="1"/>
</dbReference>
<dbReference type="RefSeq" id="WP_188938625.1">
    <property type="nucleotide sequence ID" value="NZ_BMIA01000005.1"/>
</dbReference>
<name>A0ABQ1Z745_9BACT</name>